<keyword evidence="2" id="KW-1185">Reference proteome</keyword>
<name>A0A5B7E9K6_PORTR</name>
<reference evidence="1 2" key="1">
    <citation type="submission" date="2019-05" db="EMBL/GenBank/DDBJ databases">
        <title>Another draft genome of Portunus trituberculatus and its Hox gene families provides insights of decapod evolution.</title>
        <authorList>
            <person name="Jeong J.-H."/>
            <person name="Song I."/>
            <person name="Kim S."/>
            <person name="Choi T."/>
            <person name="Kim D."/>
            <person name="Ryu S."/>
            <person name="Kim W."/>
        </authorList>
    </citation>
    <scope>NUCLEOTIDE SEQUENCE [LARGE SCALE GENOMIC DNA]</scope>
    <source>
        <tissue evidence="1">Muscle</tissue>
    </source>
</reference>
<gene>
    <name evidence="1" type="ORF">E2C01_023355</name>
</gene>
<accession>A0A5B7E9K6</accession>
<evidence type="ECO:0000313" key="2">
    <source>
        <dbReference type="Proteomes" id="UP000324222"/>
    </source>
</evidence>
<organism evidence="1 2">
    <name type="scientific">Portunus trituberculatus</name>
    <name type="common">Swimming crab</name>
    <name type="synonym">Neptunus trituberculatus</name>
    <dbReference type="NCBI Taxonomy" id="210409"/>
    <lineage>
        <taxon>Eukaryota</taxon>
        <taxon>Metazoa</taxon>
        <taxon>Ecdysozoa</taxon>
        <taxon>Arthropoda</taxon>
        <taxon>Crustacea</taxon>
        <taxon>Multicrustacea</taxon>
        <taxon>Malacostraca</taxon>
        <taxon>Eumalacostraca</taxon>
        <taxon>Eucarida</taxon>
        <taxon>Decapoda</taxon>
        <taxon>Pleocyemata</taxon>
        <taxon>Brachyura</taxon>
        <taxon>Eubrachyura</taxon>
        <taxon>Portunoidea</taxon>
        <taxon>Portunidae</taxon>
        <taxon>Portuninae</taxon>
        <taxon>Portunus</taxon>
    </lineage>
</organism>
<dbReference type="Proteomes" id="UP000324222">
    <property type="component" value="Unassembled WGS sequence"/>
</dbReference>
<proteinExistence type="predicted"/>
<protein>
    <submittedName>
        <fullName evidence="1">Uncharacterized protein</fullName>
    </submittedName>
</protein>
<comment type="caution">
    <text evidence="1">The sequence shown here is derived from an EMBL/GenBank/DDBJ whole genome shotgun (WGS) entry which is preliminary data.</text>
</comment>
<dbReference type="EMBL" id="VSRR010002194">
    <property type="protein sequence ID" value="MPC30099.1"/>
    <property type="molecule type" value="Genomic_DNA"/>
</dbReference>
<dbReference type="AlphaFoldDB" id="A0A5B7E9K6"/>
<sequence length="73" mass="7855">MSQIGSLAGRYIHHEADFYSPLTLSGTNIATGYTIRHAELNESAGLAHRNERKKKGVASPVFQSEVAGREGVA</sequence>
<evidence type="ECO:0000313" key="1">
    <source>
        <dbReference type="EMBL" id="MPC30099.1"/>
    </source>
</evidence>